<dbReference type="Pfam" id="PF02518">
    <property type="entry name" value="HATPase_c"/>
    <property type="match status" value="1"/>
</dbReference>
<dbReference type="InterPro" id="IPR011123">
    <property type="entry name" value="Y_Y_Y"/>
</dbReference>
<evidence type="ECO:0000259" key="15">
    <source>
        <dbReference type="PROSITE" id="PS50110"/>
    </source>
</evidence>
<dbReference type="InterPro" id="IPR009057">
    <property type="entry name" value="Homeodomain-like_sf"/>
</dbReference>
<dbReference type="Pfam" id="PF07494">
    <property type="entry name" value="Reg_prop"/>
    <property type="match status" value="7"/>
</dbReference>
<dbReference type="PROSITE" id="PS50109">
    <property type="entry name" value="HIS_KIN"/>
    <property type="match status" value="1"/>
</dbReference>
<keyword evidence="7" id="KW-0067">ATP-binding</keyword>
<evidence type="ECO:0000256" key="10">
    <source>
        <dbReference type="ARBA" id="ARBA00023163"/>
    </source>
</evidence>
<feature type="domain" description="Histidine kinase" evidence="14">
    <location>
        <begin position="864"/>
        <end position="1080"/>
    </location>
</feature>
<dbReference type="InterPro" id="IPR036890">
    <property type="entry name" value="HATPase_C_sf"/>
</dbReference>
<dbReference type="PROSITE" id="PS50110">
    <property type="entry name" value="RESPONSE_REGULATORY"/>
    <property type="match status" value="1"/>
</dbReference>
<dbReference type="Gene3D" id="3.40.50.2300">
    <property type="match status" value="1"/>
</dbReference>
<keyword evidence="12" id="KW-0732">Signal</keyword>
<dbReference type="SUPFAM" id="SSF55874">
    <property type="entry name" value="ATPase domain of HSP90 chaperone/DNA topoisomerase II/histidine kinase"/>
    <property type="match status" value="1"/>
</dbReference>
<dbReference type="GO" id="GO:0005524">
    <property type="term" value="F:ATP binding"/>
    <property type="evidence" value="ECO:0007669"/>
    <property type="project" value="UniProtKB-KW"/>
</dbReference>
<dbReference type="FunFam" id="2.60.40.10:FF:000791">
    <property type="entry name" value="Two-component system sensor histidine kinase/response regulator"/>
    <property type="match status" value="1"/>
</dbReference>
<dbReference type="Gene3D" id="2.130.10.10">
    <property type="entry name" value="YVTN repeat-like/Quinoprotein amine dehydrogenase"/>
    <property type="match status" value="2"/>
</dbReference>
<keyword evidence="8" id="KW-0902">Two-component regulatory system</keyword>
<dbReference type="InterPro" id="IPR001789">
    <property type="entry name" value="Sig_transdc_resp-reg_receiver"/>
</dbReference>
<dbReference type="InterPro" id="IPR003661">
    <property type="entry name" value="HisK_dim/P_dom"/>
</dbReference>
<sequence>MLNIRIIVIAVISLLAYSFSALAQNKQLIHTLSTDNGLPTNEVKQVYQDRDGYIWIAMRDGLCRYDGYQLKTYKSNLYTPGLLSDNKMTTIAEDGSHNLWIGTDNGLNVFNKITGTIRHIDRNKLRNNNIQAILATRNNAVWIGTANGLNKYIAEEDSFICYDNTSTNYRLQGNDIKTLIEDSNGYIWIGTWSDGITRLDPFTGTFFTYPRINPANSAHILFEDNQHNIWIGSWGYGLFRLENPYETQKVRYINYRHNKNDRNSLSDDIVYAFSQDLNTNALWVGTRSGLSILNNISNTSSFTNYLPNQSQFILYNELNSIIRDNSGLMWLGTLGGGVSVVNTQKSMFNLNRLDEVKNKISSNSVRSIYIDKGGVNWLGIGSYGLVSYHPDKEQYIFYEDHPDFKENPLNSTVYAIIQPAGASDYYIATYGQGIFVYNPSASGSKVKNITVKSHSWLSNDCVFSLKEDSDHRIWVGTLNGISIYNPKNDKGAAFPFLGQTVNDKHYTVIGIEESDENTMWLATGGDGIFKVEKKTNTTGLLNFIQYSLENGKVNNNNIQSIYKDSHNRLWMGSDGGGLCLYDAKKDAFISLQQEYNIPGDIVYNIIEDDKGDLWLGTNSGLVRIKIHSNGKISVSTRQYTIADGLLDNAFNRGAIFKTNTGELYFGGHKGYNCFYPDKLYEKNFVSPLVITDIKIFNKSLEMFTGDLRNKISANAPGYTTEICLPYNYNNFSIEFAALTYANSMQNKYAYKLNGFDKAWQYTEASRRFANYNNLQSGTYRFQLKSADENGVWNESQTLQVVVLPPPWKTWWAFLIYLILSVIVVFFTTKIIRNKIILTNTIRVKDIEKQKIEELNHAKLQFFTNITHEFLTPLTILSASVDELKTLYPQHNHFYVPMSNNIDRLIRLFQQILEFRKAETGNLKLKVSKGDIAAYVKSSVDNFNPLMKKNKIHFSLLCDPESIPAYFDPDKLDKILFNLLSNASKYNKPGGFVQVNINYDSSEKTRVLISVRDNGEGIKPQALKGLFKRFYEGDYRRFNTIGTGIGLSLTKDLVELHKGAISVESEIGQGTVFSVRLPITQESYDETEIDDYTYIPKNSTVENTEATDIPEEEKEHEHTLLLIEDNEELLQLMVKLLKKEYNLFTARNGKEGIKILEDEYVDLTISDIMMPEMDGLEFCKQVKNNFETSHVPIILLTAKSAEEDRIEAYDAGADGFISKPFNVNVLHSKIKNLLKSRAKIAKEFKKQFVYEAKDRNFTGIDEDFLKQAIECVNQHIDDPEFDQQQFSEALGASKSTLYKKLKSLTSLNTSAFIRNIRLKTACKMIEEKRKTRISELAYAVGFNDPKYFSACFKKEFGLIPSEYLEKIIEEEKAREKAE</sequence>
<keyword evidence="6 16" id="KW-0418">Kinase</keyword>
<protein>
    <recommendedName>
        <fullName evidence="2">histidine kinase</fullName>
        <ecNumber evidence="2">2.7.13.3</ecNumber>
    </recommendedName>
</protein>
<evidence type="ECO:0000259" key="13">
    <source>
        <dbReference type="PROSITE" id="PS01124"/>
    </source>
</evidence>
<dbReference type="SMART" id="SM00342">
    <property type="entry name" value="HTH_ARAC"/>
    <property type="match status" value="1"/>
</dbReference>
<keyword evidence="9" id="KW-0805">Transcription regulation</keyword>
<dbReference type="CDD" id="cd00075">
    <property type="entry name" value="HATPase"/>
    <property type="match status" value="1"/>
</dbReference>
<evidence type="ECO:0000313" key="16">
    <source>
        <dbReference type="EMBL" id="KAA6301807.1"/>
    </source>
</evidence>
<dbReference type="PRINTS" id="PR00344">
    <property type="entry name" value="BCTRLSENSOR"/>
</dbReference>
<dbReference type="Pfam" id="PF07495">
    <property type="entry name" value="Y_Y_Y"/>
    <property type="match status" value="1"/>
</dbReference>
<dbReference type="InterPro" id="IPR036097">
    <property type="entry name" value="HisK_dim/P_sf"/>
</dbReference>
<dbReference type="Pfam" id="PF12833">
    <property type="entry name" value="HTH_18"/>
    <property type="match status" value="1"/>
</dbReference>
<accession>A0A5M8P053</accession>
<dbReference type="FunFam" id="3.40.50.2300:FF:000138">
    <property type="entry name" value="Two-component system sensor histidine kinase/response regulator"/>
    <property type="match status" value="1"/>
</dbReference>
<evidence type="ECO:0000256" key="2">
    <source>
        <dbReference type="ARBA" id="ARBA00012438"/>
    </source>
</evidence>
<feature type="modified residue" description="4-aspartylphosphate" evidence="11">
    <location>
        <position position="1166"/>
    </location>
</feature>
<dbReference type="InterPro" id="IPR013783">
    <property type="entry name" value="Ig-like_fold"/>
</dbReference>
<dbReference type="InterPro" id="IPR011110">
    <property type="entry name" value="Reg_prop"/>
</dbReference>
<evidence type="ECO:0000256" key="3">
    <source>
        <dbReference type="ARBA" id="ARBA00022553"/>
    </source>
</evidence>
<evidence type="ECO:0000256" key="11">
    <source>
        <dbReference type="PROSITE-ProRule" id="PRU00169"/>
    </source>
</evidence>
<dbReference type="CDD" id="cd17574">
    <property type="entry name" value="REC_OmpR"/>
    <property type="match status" value="1"/>
</dbReference>
<evidence type="ECO:0000256" key="4">
    <source>
        <dbReference type="ARBA" id="ARBA00022679"/>
    </source>
</evidence>
<dbReference type="EC" id="2.7.13.3" evidence="2"/>
<keyword evidence="10" id="KW-0804">Transcription</keyword>
<dbReference type="Gene3D" id="1.10.10.60">
    <property type="entry name" value="Homeodomain-like"/>
    <property type="match status" value="1"/>
</dbReference>
<dbReference type="InterPro" id="IPR015943">
    <property type="entry name" value="WD40/YVTN_repeat-like_dom_sf"/>
</dbReference>
<dbReference type="SMART" id="SM00387">
    <property type="entry name" value="HATPase_c"/>
    <property type="match status" value="1"/>
</dbReference>
<organism evidence="16 17">
    <name type="scientific">Candidatus Ordinivivax streblomastigis</name>
    <dbReference type="NCBI Taxonomy" id="2540710"/>
    <lineage>
        <taxon>Bacteria</taxon>
        <taxon>Pseudomonadati</taxon>
        <taxon>Bacteroidota</taxon>
        <taxon>Bacteroidia</taxon>
        <taxon>Bacteroidales</taxon>
        <taxon>Candidatus Ordinivivax</taxon>
    </lineage>
</organism>
<evidence type="ECO:0000256" key="12">
    <source>
        <dbReference type="SAM" id="SignalP"/>
    </source>
</evidence>
<dbReference type="PANTHER" id="PTHR43547">
    <property type="entry name" value="TWO-COMPONENT HISTIDINE KINASE"/>
    <property type="match status" value="1"/>
</dbReference>
<keyword evidence="4 16" id="KW-0808">Transferase</keyword>
<evidence type="ECO:0000256" key="7">
    <source>
        <dbReference type="ARBA" id="ARBA00022840"/>
    </source>
</evidence>
<dbReference type="Proteomes" id="UP000324575">
    <property type="component" value="Unassembled WGS sequence"/>
</dbReference>
<evidence type="ECO:0000256" key="5">
    <source>
        <dbReference type="ARBA" id="ARBA00022741"/>
    </source>
</evidence>
<dbReference type="PROSITE" id="PS01124">
    <property type="entry name" value="HTH_ARAC_FAMILY_2"/>
    <property type="match status" value="1"/>
</dbReference>
<dbReference type="GO" id="GO:0043565">
    <property type="term" value="F:sequence-specific DNA binding"/>
    <property type="evidence" value="ECO:0007669"/>
    <property type="project" value="InterPro"/>
</dbReference>
<gene>
    <name evidence="16" type="ORF">EZS26_001970</name>
</gene>
<dbReference type="SUPFAM" id="SSF52172">
    <property type="entry name" value="CheY-like"/>
    <property type="match status" value="1"/>
</dbReference>
<comment type="caution">
    <text evidence="16">The sequence shown here is derived from an EMBL/GenBank/DDBJ whole genome shotgun (WGS) entry which is preliminary data.</text>
</comment>
<dbReference type="SUPFAM" id="SSF63829">
    <property type="entry name" value="Calcium-dependent phosphotriesterase"/>
    <property type="match status" value="2"/>
</dbReference>
<keyword evidence="3 11" id="KW-0597">Phosphoprotein</keyword>
<feature type="domain" description="Response regulatory" evidence="15">
    <location>
        <begin position="1118"/>
        <end position="1233"/>
    </location>
</feature>
<dbReference type="SUPFAM" id="SSF46689">
    <property type="entry name" value="Homeodomain-like"/>
    <property type="match status" value="1"/>
</dbReference>
<dbReference type="Pfam" id="PF00072">
    <property type="entry name" value="Response_reg"/>
    <property type="match status" value="1"/>
</dbReference>
<dbReference type="Gene3D" id="3.30.565.10">
    <property type="entry name" value="Histidine kinase-like ATPase, C-terminal domain"/>
    <property type="match status" value="1"/>
</dbReference>
<feature type="signal peptide" evidence="12">
    <location>
        <begin position="1"/>
        <end position="23"/>
    </location>
</feature>
<evidence type="ECO:0000256" key="8">
    <source>
        <dbReference type="ARBA" id="ARBA00023012"/>
    </source>
</evidence>
<feature type="chain" id="PRO_5024339563" description="histidine kinase" evidence="12">
    <location>
        <begin position="24"/>
        <end position="1377"/>
    </location>
</feature>
<reference evidence="16 17" key="1">
    <citation type="submission" date="2019-03" db="EMBL/GenBank/DDBJ databases">
        <title>Single cell metagenomics reveals metabolic interactions within the superorganism composed of flagellate Streblomastix strix and complex community of Bacteroidetes bacteria on its surface.</title>
        <authorList>
            <person name="Treitli S.C."/>
            <person name="Kolisko M."/>
            <person name="Husnik F."/>
            <person name="Keeling P."/>
            <person name="Hampl V."/>
        </authorList>
    </citation>
    <scope>NUCLEOTIDE SEQUENCE [LARGE SCALE GENOMIC DNA]</scope>
    <source>
        <strain evidence="16">St1</strain>
    </source>
</reference>
<dbReference type="GO" id="GO:0000155">
    <property type="term" value="F:phosphorelay sensor kinase activity"/>
    <property type="evidence" value="ECO:0007669"/>
    <property type="project" value="InterPro"/>
</dbReference>
<evidence type="ECO:0000313" key="17">
    <source>
        <dbReference type="Proteomes" id="UP000324575"/>
    </source>
</evidence>
<dbReference type="GO" id="GO:0003700">
    <property type="term" value="F:DNA-binding transcription factor activity"/>
    <property type="evidence" value="ECO:0007669"/>
    <property type="project" value="InterPro"/>
</dbReference>
<dbReference type="Gene3D" id="1.10.287.130">
    <property type="match status" value="1"/>
</dbReference>
<dbReference type="InterPro" id="IPR018060">
    <property type="entry name" value="HTH_AraC"/>
</dbReference>
<dbReference type="SUPFAM" id="SSF47384">
    <property type="entry name" value="Homodimeric domain of signal transducing histidine kinase"/>
    <property type="match status" value="1"/>
</dbReference>
<dbReference type="SMART" id="SM00388">
    <property type="entry name" value="HisKA"/>
    <property type="match status" value="1"/>
</dbReference>
<feature type="domain" description="HTH araC/xylS-type" evidence="13">
    <location>
        <begin position="1265"/>
        <end position="1365"/>
    </location>
</feature>
<dbReference type="SMART" id="SM00448">
    <property type="entry name" value="REC"/>
    <property type="match status" value="1"/>
</dbReference>
<evidence type="ECO:0000256" key="1">
    <source>
        <dbReference type="ARBA" id="ARBA00000085"/>
    </source>
</evidence>
<evidence type="ECO:0000259" key="14">
    <source>
        <dbReference type="PROSITE" id="PS50109"/>
    </source>
</evidence>
<evidence type="ECO:0000256" key="9">
    <source>
        <dbReference type="ARBA" id="ARBA00023015"/>
    </source>
</evidence>
<dbReference type="EMBL" id="SNRX01000013">
    <property type="protein sequence ID" value="KAA6301807.1"/>
    <property type="molecule type" value="Genomic_DNA"/>
</dbReference>
<dbReference type="Gene3D" id="2.60.40.10">
    <property type="entry name" value="Immunoglobulins"/>
    <property type="match status" value="1"/>
</dbReference>
<dbReference type="PANTHER" id="PTHR43547:SF2">
    <property type="entry name" value="HYBRID SIGNAL TRANSDUCTION HISTIDINE KINASE C"/>
    <property type="match status" value="1"/>
</dbReference>
<comment type="catalytic activity">
    <reaction evidence="1">
        <text>ATP + protein L-histidine = ADP + protein N-phospho-L-histidine.</text>
        <dbReference type="EC" id="2.7.13.3"/>
    </reaction>
</comment>
<dbReference type="InterPro" id="IPR003594">
    <property type="entry name" value="HATPase_dom"/>
</dbReference>
<keyword evidence="5" id="KW-0547">Nucleotide-binding</keyword>
<evidence type="ECO:0000256" key="6">
    <source>
        <dbReference type="ARBA" id="ARBA00022777"/>
    </source>
</evidence>
<proteinExistence type="predicted"/>
<dbReference type="InterPro" id="IPR011006">
    <property type="entry name" value="CheY-like_superfamily"/>
</dbReference>
<dbReference type="Pfam" id="PF00512">
    <property type="entry name" value="HisKA"/>
    <property type="match status" value="1"/>
</dbReference>
<dbReference type="InterPro" id="IPR004358">
    <property type="entry name" value="Sig_transdc_His_kin-like_C"/>
</dbReference>
<name>A0A5M8P053_9BACT</name>
<dbReference type="InterPro" id="IPR005467">
    <property type="entry name" value="His_kinase_dom"/>
</dbReference>
<dbReference type="CDD" id="cd00082">
    <property type="entry name" value="HisKA"/>
    <property type="match status" value="1"/>
</dbReference>
<dbReference type="FunFam" id="3.30.565.10:FF:000037">
    <property type="entry name" value="Hybrid sensor histidine kinase/response regulator"/>
    <property type="match status" value="1"/>
</dbReference>